<accession>A0A098G2F8</accession>
<reference evidence="2" key="1">
    <citation type="submission" date="2014-09" db="EMBL/GenBank/DDBJ databases">
        <authorList>
            <person name="Gomez-Valero L."/>
        </authorList>
    </citation>
    <scope>NUCLEOTIDE SEQUENCE [LARGE SCALE GENOMIC DNA]</scope>
    <source>
        <strain evidence="2">ATCC700992</strain>
    </source>
</reference>
<organism evidence="1 2">
    <name type="scientific">Legionella fallonii LLAP-10</name>
    <dbReference type="NCBI Taxonomy" id="1212491"/>
    <lineage>
        <taxon>Bacteria</taxon>
        <taxon>Pseudomonadati</taxon>
        <taxon>Pseudomonadota</taxon>
        <taxon>Gammaproteobacteria</taxon>
        <taxon>Legionellales</taxon>
        <taxon>Legionellaceae</taxon>
        <taxon>Legionella</taxon>
    </lineage>
</organism>
<evidence type="ECO:0008006" key="3">
    <source>
        <dbReference type="Google" id="ProtNLM"/>
    </source>
</evidence>
<proteinExistence type="predicted"/>
<dbReference type="AlphaFoldDB" id="A0A098G2F8"/>
<dbReference type="EMBL" id="LN614827">
    <property type="protein sequence ID" value="CEG55670.1"/>
    <property type="molecule type" value="Genomic_DNA"/>
</dbReference>
<sequence>MKTISLVMGLVFIHQAYSASHFSDSQPQFKSRFDFKSIELCATAKETLAYLNKGMAYDPQVIHAGKAVTIPLDRVKATLVFICKNQSRMNDPAFIKEHFDFIRWYPDVSRARQLSANKPLLQHLPKDRILMTKYYVHLATANSKPTAAMPFALYALPKDELHLTLEQADAQPGLTRFKYGKQAILHGALNHLDVPKLAYLSREDLEAALLQGTVVADFGSGMGKKIFNVHRNNNIAYDRTKTPYAQERFWYFKQVAGVKGYGKDAEYKITVNPGVTFAADLTQLGLGKMLMVQYPGQSGTWTSKIGILADTGGAFADNLYQVDYLAGSYPGKEAFSRATRHLPDYVNAYFMVLKKP</sequence>
<dbReference type="STRING" id="1212491.LFA_0191"/>
<dbReference type="OrthoDB" id="6221043at2"/>
<dbReference type="HOGENOM" id="CLU_045932_0_0_6"/>
<protein>
    <recommendedName>
        <fullName evidence="3">Lytic transglycosylase MltA domain-containing protein</fullName>
    </recommendedName>
</protein>
<keyword evidence="2" id="KW-1185">Reference proteome</keyword>
<evidence type="ECO:0000313" key="1">
    <source>
        <dbReference type="EMBL" id="CEG55670.1"/>
    </source>
</evidence>
<dbReference type="KEGG" id="lfa:LFA_0191"/>
<name>A0A098G2F8_9GAMM</name>
<gene>
    <name evidence="1" type="ORF">LFA_0191</name>
</gene>
<dbReference type="Proteomes" id="UP000032430">
    <property type="component" value="Chromosome I"/>
</dbReference>
<dbReference type="InterPro" id="IPR036908">
    <property type="entry name" value="RlpA-like_sf"/>
</dbReference>
<dbReference type="SUPFAM" id="SSF50685">
    <property type="entry name" value="Barwin-like endoglucanases"/>
    <property type="match status" value="1"/>
</dbReference>
<evidence type="ECO:0000313" key="2">
    <source>
        <dbReference type="Proteomes" id="UP000032430"/>
    </source>
</evidence>